<gene>
    <name evidence="2" type="primary">orf91</name>
</gene>
<dbReference type="RefSeq" id="YP_009495430.1">
    <property type="nucleotide sequence ID" value="NC_037987.1"/>
</dbReference>
<sequence>MALTDPCLIFSSIVWFLVTFVSFFNFVISNKNFLGILKNLKFRKKKIIRSLILINELDNVNFLFMFLYLIFLKWVQKWGKVLSELIKKLIV</sequence>
<keyword evidence="1" id="KW-1133">Transmembrane helix</keyword>
<proteinExistence type="predicted"/>
<reference evidence="2" key="1">
    <citation type="journal article" date="2018" name="Genome Biol. Evol.">
        <title>Recurrent loss, horizontal transfer, and the obscure origins of mitochondrial introns in diatoms (Bacillariophyta).</title>
        <authorList>
            <person name="Guillory W.X."/>
            <person name="Onyshchenko A."/>
            <person name="Ruck E.C."/>
            <person name="Parks M."/>
            <person name="Nakov T."/>
            <person name="Wickett N.J."/>
            <person name="Alverson A.J."/>
        </authorList>
    </citation>
    <scope>NUCLEOTIDE SEQUENCE</scope>
    <source>
        <strain evidence="2">UTEX FD354</strain>
    </source>
</reference>
<organism evidence="2">
    <name type="scientific">Eunotia naegelii</name>
    <dbReference type="NCBI Taxonomy" id="1458866"/>
    <lineage>
        <taxon>Eukaryota</taxon>
        <taxon>Sar</taxon>
        <taxon>Stramenopiles</taxon>
        <taxon>Ochrophyta</taxon>
        <taxon>Bacillariophyta</taxon>
        <taxon>Bacillariophyceae</taxon>
        <taxon>Eunotiophycidae</taxon>
        <taxon>Eunotiales</taxon>
        <taxon>Eunotiaceae</taxon>
        <taxon>Eunotia</taxon>
    </lineage>
</organism>
<geneLocation type="mitochondrion" evidence="2"/>
<feature type="transmembrane region" description="Helical" evidence="1">
    <location>
        <begin position="12"/>
        <end position="30"/>
    </location>
</feature>
<evidence type="ECO:0000256" key="1">
    <source>
        <dbReference type="SAM" id="Phobius"/>
    </source>
</evidence>
<dbReference type="EMBL" id="MG271846">
    <property type="protein sequence ID" value="AWQ64077.1"/>
    <property type="molecule type" value="Genomic_DNA"/>
</dbReference>
<dbReference type="AlphaFoldDB" id="A0A2U9GHV6"/>
<keyword evidence="1" id="KW-0472">Membrane</keyword>
<protein>
    <submittedName>
        <fullName evidence="2">Uncharacterized protein</fullName>
    </submittedName>
</protein>
<accession>A0A2U9GHV6</accession>
<keyword evidence="2" id="KW-0496">Mitochondrion</keyword>
<feature type="transmembrane region" description="Helical" evidence="1">
    <location>
        <begin position="51"/>
        <end position="71"/>
    </location>
</feature>
<evidence type="ECO:0000313" key="2">
    <source>
        <dbReference type="EMBL" id="AWQ64077.1"/>
    </source>
</evidence>
<dbReference type="GeneID" id="36957357"/>
<name>A0A2U9GHV6_9STRA</name>
<keyword evidence="1" id="KW-0812">Transmembrane</keyword>